<evidence type="ECO:0000313" key="2">
    <source>
        <dbReference type="Proteomes" id="UP000518605"/>
    </source>
</evidence>
<comment type="caution">
    <text evidence="1">The sequence shown here is derived from an EMBL/GenBank/DDBJ whole genome shotgun (WGS) entry which is preliminary data.</text>
</comment>
<proteinExistence type="predicted"/>
<reference evidence="1 2" key="1">
    <citation type="submission" date="2020-08" db="EMBL/GenBank/DDBJ databases">
        <title>Genomic Encyclopedia of Type Strains, Phase III (KMG-III): the genomes of soil and plant-associated and newly described type strains.</title>
        <authorList>
            <person name="Whitman W."/>
        </authorList>
    </citation>
    <scope>NUCLEOTIDE SEQUENCE [LARGE SCALE GENOMIC DNA]</scope>
    <source>
        <strain evidence="1 2">CECT 8234</strain>
    </source>
</reference>
<dbReference type="Proteomes" id="UP000518605">
    <property type="component" value="Unassembled WGS sequence"/>
</dbReference>
<evidence type="ECO:0000313" key="1">
    <source>
        <dbReference type="EMBL" id="MBB3154781.1"/>
    </source>
</evidence>
<dbReference type="EMBL" id="JACHXW010000018">
    <property type="protein sequence ID" value="MBB3154781.1"/>
    <property type="molecule type" value="Genomic_DNA"/>
</dbReference>
<dbReference type="AlphaFoldDB" id="A0A7W5GCF4"/>
<gene>
    <name evidence="1" type="ORF">FHS16_004863</name>
</gene>
<protein>
    <submittedName>
        <fullName evidence="1">Uncharacterized protein</fullName>
    </submittedName>
</protein>
<keyword evidence="2" id="KW-1185">Reference proteome</keyword>
<accession>A0A7W5GCF4</accession>
<organism evidence="1 2">
    <name type="scientific">Paenibacillus endophyticus</name>
    <dbReference type="NCBI Taxonomy" id="1294268"/>
    <lineage>
        <taxon>Bacteria</taxon>
        <taxon>Bacillati</taxon>
        <taxon>Bacillota</taxon>
        <taxon>Bacilli</taxon>
        <taxon>Bacillales</taxon>
        <taxon>Paenibacillaceae</taxon>
        <taxon>Paenibacillus</taxon>
    </lineage>
</organism>
<sequence>MSYTLGLRLLPEAFFCLFNENNDHAVKMEYLMKVSQIQ</sequence>
<name>A0A7W5GCF4_9BACL</name>